<evidence type="ECO:0000256" key="2">
    <source>
        <dbReference type="SAM" id="Phobius"/>
    </source>
</evidence>
<evidence type="ECO:0000313" key="3">
    <source>
        <dbReference type="EMBL" id="KAK5993903.1"/>
    </source>
</evidence>
<evidence type="ECO:0000313" key="4">
    <source>
        <dbReference type="Proteomes" id="UP001338125"/>
    </source>
</evidence>
<accession>A0ABR0SP88</accession>
<proteinExistence type="predicted"/>
<name>A0ABR0SP88_9HYPO</name>
<organism evidence="3 4">
    <name type="scientific">Cladobotryum mycophilum</name>
    <dbReference type="NCBI Taxonomy" id="491253"/>
    <lineage>
        <taxon>Eukaryota</taxon>
        <taxon>Fungi</taxon>
        <taxon>Dikarya</taxon>
        <taxon>Ascomycota</taxon>
        <taxon>Pezizomycotina</taxon>
        <taxon>Sordariomycetes</taxon>
        <taxon>Hypocreomycetidae</taxon>
        <taxon>Hypocreales</taxon>
        <taxon>Hypocreaceae</taxon>
        <taxon>Cladobotryum</taxon>
    </lineage>
</organism>
<dbReference type="Proteomes" id="UP001338125">
    <property type="component" value="Unassembled WGS sequence"/>
</dbReference>
<protein>
    <submittedName>
        <fullName evidence="3">Uncharacterized protein</fullName>
    </submittedName>
</protein>
<keyword evidence="2" id="KW-1133">Transmembrane helix</keyword>
<dbReference type="EMBL" id="JAVFKD010000012">
    <property type="protein sequence ID" value="KAK5993903.1"/>
    <property type="molecule type" value="Genomic_DNA"/>
</dbReference>
<feature type="transmembrane region" description="Helical" evidence="2">
    <location>
        <begin position="723"/>
        <end position="743"/>
    </location>
</feature>
<keyword evidence="1" id="KW-0175">Coiled coil</keyword>
<comment type="caution">
    <text evidence="3">The sequence shown here is derived from an EMBL/GenBank/DDBJ whole genome shotgun (WGS) entry which is preliminary data.</text>
</comment>
<feature type="coiled-coil region" evidence="1">
    <location>
        <begin position="637"/>
        <end position="664"/>
    </location>
</feature>
<reference evidence="3 4" key="1">
    <citation type="submission" date="2024-01" db="EMBL/GenBank/DDBJ databases">
        <title>Complete genome of Cladobotryum mycophilum ATHUM6906.</title>
        <authorList>
            <person name="Christinaki A.C."/>
            <person name="Myridakis A.I."/>
            <person name="Kouvelis V.N."/>
        </authorList>
    </citation>
    <scope>NUCLEOTIDE SEQUENCE [LARGE SCALE GENOMIC DNA]</scope>
    <source>
        <strain evidence="3 4">ATHUM6906</strain>
    </source>
</reference>
<feature type="transmembrane region" description="Helical" evidence="2">
    <location>
        <begin position="696"/>
        <end position="716"/>
    </location>
</feature>
<keyword evidence="2" id="KW-0472">Membrane</keyword>
<feature type="transmembrane region" description="Helical" evidence="2">
    <location>
        <begin position="807"/>
        <end position="829"/>
    </location>
</feature>
<evidence type="ECO:0000256" key="1">
    <source>
        <dbReference type="SAM" id="Coils"/>
    </source>
</evidence>
<keyword evidence="2" id="KW-0812">Transmembrane</keyword>
<sequence>MGAEGGSVQAQCHELLHELKTLRERENAVLERLVVLMAGSPVETTHTKALDPPIQTKEIGDANIEPVRGDAKDRPSLTSMETLLNEAYGVSSKNFREHLPDSIRSRVKMRIANDAIHHTMLLSVEPDKLNEIFGDVPTDAEYELSEICTSSGDWKYWKVLSNLGGYVWASPGHLPDYMPTWELRKHGKQWYHIDDTAYDFPFAKPWLTDEVSVEIEVPYSLVPPGIQWIALPDAGSGIPDATWDAIHQSLGTLFSAPPDARLQLAFEAEELRQMYATNKHYRYLDRISDFHQKLAKEGGEFRVCDFSDVGSRNGAVSYGSQTMTRSEKAAWEEAPAYRRAAWPALNNEGGGFIVPTTTVNIHKNSYGNWKVKTYSRVEMPPRPWCRFILLRGLSDIIGPDAKSEEVEAISDLLINDADRAKQTMVKSMFNSHVFCRRYRSSNTFLTSWKTLNITWHQIVPNFSTVKSRTSSWKSGPLHNNELQYIEQRAFTVLYLPHNTDMLSERRTHLSDGNKYWTIMVLAPSSSNWVDHYKPSRHSIAIVHIIARGLGEAADAWDQVHPQFSSLIAESSPILDPRRHDRLMFDDDTFSRSRQYFWAMNSLEIFKVQVEDAILEWTHFWTTTGSSIKQLAHDEGADEDLESVLGKVNENIRRLEERKAQFETIMAKTLTLRDGLFNASAVIESRASTHLGENVQLLTYVSIFYLPLSFCVSMWSVNESYSRVYLAIITILVAATTYLLVANLKNISRVFASMYNRLRDRILCSMQNHEAWEGMAKKFNGFRPRRESEKPSEWNLLLYAALQVGARIWWPFYSILHKLVFIPMSLWYFVDDLRRQGSAEPELSA</sequence>
<gene>
    <name evidence="3" type="ORF">PT974_07341</name>
</gene>
<keyword evidence="4" id="KW-1185">Reference proteome</keyword>